<sequence length="121" mass="13474">MRRLSLDCIDRVVRCGLLVVALSPFMPVPATVQAGSDSEVEVEVNKKGLGKEAVLRKGPHEWYILVEVTPDNTVVLRQEKNLDTYVLDDSETHDRSFTPSEVDAVIEEFVSSAKVQAAKYQ</sequence>
<dbReference type="Proteomes" id="UP001179121">
    <property type="component" value="Chromosome"/>
</dbReference>
<protein>
    <submittedName>
        <fullName evidence="1">Uncharacterized protein</fullName>
    </submittedName>
</protein>
<organism evidence="1 2">
    <name type="scientific">Nitrospira tepida</name>
    <dbReference type="NCBI Taxonomy" id="2973512"/>
    <lineage>
        <taxon>Bacteria</taxon>
        <taxon>Pseudomonadati</taxon>
        <taxon>Nitrospirota</taxon>
        <taxon>Nitrospiria</taxon>
        <taxon>Nitrospirales</taxon>
        <taxon>Nitrospiraceae</taxon>
        <taxon>Nitrospira</taxon>
    </lineage>
</organism>
<name>A0AA86TFA0_9BACT</name>
<proteinExistence type="predicted"/>
<dbReference type="RefSeq" id="WP_289271145.1">
    <property type="nucleotide sequence ID" value="NZ_OX365700.1"/>
</dbReference>
<gene>
    <name evidence="1" type="ORF">DNFV4_04151</name>
</gene>
<keyword evidence="2" id="KW-1185">Reference proteome</keyword>
<accession>A0AA86TFA0</accession>
<evidence type="ECO:0000313" key="1">
    <source>
        <dbReference type="EMBL" id="CAI4033709.1"/>
    </source>
</evidence>
<reference evidence="1" key="1">
    <citation type="submission" date="2022-10" db="EMBL/GenBank/DDBJ databases">
        <authorList>
            <person name="Koch H."/>
        </authorList>
    </citation>
    <scope>NUCLEOTIDE SEQUENCE</scope>
    <source>
        <strain evidence="1">DNF</strain>
    </source>
</reference>
<evidence type="ECO:0000313" key="2">
    <source>
        <dbReference type="Proteomes" id="UP001179121"/>
    </source>
</evidence>
<dbReference type="KEGG" id="nti:DNFV4_04151"/>
<dbReference type="AlphaFoldDB" id="A0AA86TFA0"/>
<dbReference type="EMBL" id="OX365700">
    <property type="protein sequence ID" value="CAI4033709.1"/>
    <property type="molecule type" value="Genomic_DNA"/>
</dbReference>